<dbReference type="Proteomes" id="UP000693892">
    <property type="component" value="Unassembled WGS sequence"/>
</dbReference>
<dbReference type="GO" id="GO:0022857">
    <property type="term" value="F:transmembrane transporter activity"/>
    <property type="evidence" value="ECO:0007669"/>
    <property type="project" value="InterPro"/>
</dbReference>
<dbReference type="InterPro" id="IPR011701">
    <property type="entry name" value="MFS"/>
</dbReference>
<evidence type="ECO:0000256" key="3">
    <source>
        <dbReference type="ARBA" id="ARBA00022989"/>
    </source>
</evidence>
<feature type="region of interest" description="Disordered" evidence="5">
    <location>
        <begin position="96"/>
        <end position="153"/>
    </location>
</feature>
<evidence type="ECO:0000313" key="8">
    <source>
        <dbReference type="Proteomes" id="UP000693892"/>
    </source>
</evidence>
<feature type="transmembrane region" description="Helical" evidence="6">
    <location>
        <begin position="73"/>
        <end position="91"/>
    </location>
</feature>
<protein>
    <recommendedName>
        <fullName evidence="9">Fucose permease</fullName>
    </recommendedName>
</protein>
<keyword evidence="4 6" id="KW-0472">Membrane</keyword>
<name>A0A916JVT8_9MICO</name>
<feature type="transmembrane region" description="Helical" evidence="6">
    <location>
        <begin position="15"/>
        <end position="34"/>
    </location>
</feature>
<feature type="transmembrane region" description="Helical" evidence="6">
    <location>
        <begin position="237"/>
        <end position="264"/>
    </location>
</feature>
<keyword evidence="8" id="KW-1185">Reference proteome</keyword>
<keyword evidence="2 6" id="KW-0812">Transmembrane</keyword>
<evidence type="ECO:0000256" key="1">
    <source>
        <dbReference type="ARBA" id="ARBA00004141"/>
    </source>
</evidence>
<comment type="subcellular location">
    <subcellularLocation>
        <location evidence="1">Membrane</location>
        <topology evidence="1">Multi-pass membrane protein</topology>
    </subcellularLocation>
</comment>
<feature type="transmembrane region" description="Helical" evidence="6">
    <location>
        <begin position="205"/>
        <end position="225"/>
    </location>
</feature>
<dbReference type="EMBL" id="CAJVAP010000010">
    <property type="protein sequence ID" value="CAG7608634.1"/>
    <property type="molecule type" value="Genomic_DNA"/>
</dbReference>
<proteinExistence type="predicted"/>
<dbReference type="Pfam" id="PF07690">
    <property type="entry name" value="MFS_1"/>
    <property type="match status" value="1"/>
</dbReference>
<dbReference type="PANTHER" id="PTHR23514:SF13">
    <property type="entry name" value="INNER MEMBRANE PROTEIN YBJJ"/>
    <property type="match status" value="1"/>
</dbReference>
<feature type="transmembrane region" description="Helical" evidence="6">
    <location>
        <begin position="270"/>
        <end position="289"/>
    </location>
</feature>
<evidence type="ECO:0000256" key="6">
    <source>
        <dbReference type="SAM" id="Phobius"/>
    </source>
</evidence>
<evidence type="ECO:0000256" key="4">
    <source>
        <dbReference type="ARBA" id="ARBA00023136"/>
    </source>
</evidence>
<sequence length="333" mass="34210">MAFSPVPERMRVQRWSVAVFLLFATLGFGFGAWLSRLPSVRDHLGATTLEMSLLVLSMGVGGAAEALRIPVPLHIAATYAVVVVVGVLALRRVPRNDAPDRAPGRPSSRAPGAEPDVAPIGRTGSVVTGPIPTVGTTASADAGTDAGAGDAGPGIPRSYSPWRDARIYLIGLIALSMSLGEGTGSDWIALAAIDGRGFSNSQGTLTVGVFFAAMVLTRFCGGLLIERFGRVAALRGSALLFAAGVVLVILVPVGWVAVIGVALWGAGCALGFPVSVAAVSMMAYGAYLIGPPMIGILGEHFGLLQAFWPLALCALLSALIAGSARARPASQER</sequence>
<dbReference type="InterPro" id="IPR051788">
    <property type="entry name" value="MFS_Transporter"/>
</dbReference>
<evidence type="ECO:0000256" key="2">
    <source>
        <dbReference type="ARBA" id="ARBA00022692"/>
    </source>
</evidence>
<comment type="caution">
    <text evidence="7">The sequence shown here is derived from an EMBL/GenBank/DDBJ whole genome shotgun (WGS) entry which is preliminary data.</text>
</comment>
<dbReference type="GO" id="GO:0016020">
    <property type="term" value="C:membrane"/>
    <property type="evidence" value="ECO:0007669"/>
    <property type="project" value="UniProtKB-SubCell"/>
</dbReference>
<reference evidence="7" key="1">
    <citation type="submission" date="2021-06" db="EMBL/GenBank/DDBJ databases">
        <authorList>
            <person name="Criscuolo A."/>
        </authorList>
    </citation>
    <scope>NUCLEOTIDE SEQUENCE</scope>
    <source>
        <strain evidence="7">CIP111803</strain>
    </source>
</reference>
<dbReference type="AlphaFoldDB" id="A0A916JVT8"/>
<evidence type="ECO:0008006" key="9">
    <source>
        <dbReference type="Google" id="ProtNLM"/>
    </source>
</evidence>
<evidence type="ECO:0000313" key="7">
    <source>
        <dbReference type="EMBL" id="CAG7608634.1"/>
    </source>
</evidence>
<dbReference type="PANTHER" id="PTHR23514">
    <property type="entry name" value="BYPASS OF STOP CODON PROTEIN 6"/>
    <property type="match status" value="1"/>
</dbReference>
<keyword evidence="3 6" id="KW-1133">Transmembrane helix</keyword>
<dbReference type="RefSeq" id="WP_236021990.1">
    <property type="nucleotide sequence ID" value="NZ_CAJVAP010000010.1"/>
</dbReference>
<feature type="transmembrane region" description="Helical" evidence="6">
    <location>
        <begin position="301"/>
        <end position="324"/>
    </location>
</feature>
<accession>A0A916JVT8</accession>
<gene>
    <name evidence="7" type="ORF">LEUCIP111803_01137</name>
</gene>
<evidence type="ECO:0000256" key="5">
    <source>
        <dbReference type="SAM" id="MobiDB-lite"/>
    </source>
</evidence>
<feature type="compositionally biased region" description="Low complexity" evidence="5">
    <location>
        <begin position="123"/>
        <end position="148"/>
    </location>
</feature>
<organism evidence="7 8">
    <name type="scientific">Leucobacter soli</name>
    <dbReference type="NCBI Taxonomy" id="2812850"/>
    <lineage>
        <taxon>Bacteria</taxon>
        <taxon>Bacillati</taxon>
        <taxon>Actinomycetota</taxon>
        <taxon>Actinomycetes</taxon>
        <taxon>Micrococcales</taxon>
        <taxon>Microbacteriaceae</taxon>
        <taxon>Leucobacter</taxon>
    </lineage>
</organism>